<dbReference type="AlphaFoldDB" id="A0A1W1Z7J9"/>
<keyword evidence="2" id="KW-1185">Reference proteome</keyword>
<gene>
    <name evidence="1" type="ORF">SAMN04488500_10363</name>
</gene>
<proteinExistence type="predicted"/>
<protein>
    <submittedName>
        <fullName evidence="1">Uncharacterized protein</fullName>
    </submittedName>
</protein>
<evidence type="ECO:0000313" key="1">
    <source>
        <dbReference type="EMBL" id="SMC44364.1"/>
    </source>
</evidence>
<reference evidence="1 2" key="1">
    <citation type="submission" date="2017-04" db="EMBL/GenBank/DDBJ databases">
        <authorList>
            <person name="Afonso C.L."/>
            <person name="Miller P.J."/>
            <person name="Scott M.A."/>
            <person name="Spackman E."/>
            <person name="Goraichik I."/>
            <person name="Dimitrov K.M."/>
            <person name="Suarez D.L."/>
            <person name="Swayne D.E."/>
        </authorList>
    </citation>
    <scope>NUCLEOTIDE SEQUENCE [LARGE SCALE GENOMIC DNA]</scope>
    <source>
        <strain evidence="1 2">DSM 5090</strain>
    </source>
</reference>
<dbReference type="Proteomes" id="UP000192738">
    <property type="component" value="Unassembled WGS sequence"/>
</dbReference>
<organism evidence="1 2">
    <name type="scientific">Sporomusa malonica</name>
    <dbReference type="NCBI Taxonomy" id="112901"/>
    <lineage>
        <taxon>Bacteria</taxon>
        <taxon>Bacillati</taxon>
        <taxon>Bacillota</taxon>
        <taxon>Negativicutes</taxon>
        <taxon>Selenomonadales</taxon>
        <taxon>Sporomusaceae</taxon>
        <taxon>Sporomusa</taxon>
    </lineage>
</organism>
<dbReference type="RefSeq" id="WP_176215385.1">
    <property type="nucleotide sequence ID" value="NZ_CP155572.1"/>
</dbReference>
<sequence>MEQNKPELPKAGDTETYTPGQKIILKVLKWGARIVSAVAIAYVMHY</sequence>
<accession>A0A1W1Z7J9</accession>
<name>A0A1W1Z7J9_9FIRM</name>
<dbReference type="EMBL" id="FWXI01000003">
    <property type="protein sequence ID" value="SMC44364.1"/>
    <property type="molecule type" value="Genomic_DNA"/>
</dbReference>
<dbReference type="STRING" id="112901.SAMN04488500_10363"/>
<evidence type="ECO:0000313" key="2">
    <source>
        <dbReference type="Proteomes" id="UP000192738"/>
    </source>
</evidence>